<gene>
    <name evidence="1" type="ORF">F4820DRAFT_427231</name>
</gene>
<comment type="caution">
    <text evidence="1">The sequence shown here is derived from an EMBL/GenBank/DDBJ whole genome shotgun (WGS) entry which is preliminary data.</text>
</comment>
<organism evidence="1 2">
    <name type="scientific">Hypoxylon rubiginosum</name>
    <dbReference type="NCBI Taxonomy" id="110542"/>
    <lineage>
        <taxon>Eukaryota</taxon>
        <taxon>Fungi</taxon>
        <taxon>Dikarya</taxon>
        <taxon>Ascomycota</taxon>
        <taxon>Pezizomycotina</taxon>
        <taxon>Sordariomycetes</taxon>
        <taxon>Xylariomycetidae</taxon>
        <taxon>Xylariales</taxon>
        <taxon>Hypoxylaceae</taxon>
        <taxon>Hypoxylon</taxon>
    </lineage>
</organism>
<evidence type="ECO:0000313" key="2">
    <source>
        <dbReference type="Proteomes" id="UP001497700"/>
    </source>
</evidence>
<name>A0ACB9YWK2_9PEZI</name>
<protein>
    <submittedName>
        <fullName evidence="1">Uncharacterized protein</fullName>
    </submittedName>
</protein>
<dbReference type="Proteomes" id="UP001497700">
    <property type="component" value="Unassembled WGS sequence"/>
</dbReference>
<keyword evidence="2" id="KW-1185">Reference proteome</keyword>
<proteinExistence type="predicted"/>
<accession>A0ACB9YWK2</accession>
<reference evidence="1 2" key="1">
    <citation type="journal article" date="2022" name="New Phytol.">
        <title>Ecological generalism drives hyperdiversity of secondary metabolite gene clusters in xylarialean endophytes.</title>
        <authorList>
            <person name="Franco M.E.E."/>
            <person name="Wisecaver J.H."/>
            <person name="Arnold A.E."/>
            <person name="Ju Y.M."/>
            <person name="Slot J.C."/>
            <person name="Ahrendt S."/>
            <person name="Moore L.P."/>
            <person name="Eastman K.E."/>
            <person name="Scott K."/>
            <person name="Konkel Z."/>
            <person name="Mondo S.J."/>
            <person name="Kuo A."/>
            <person name="Hayes R.D."/>
            <person name="Haridas S."/>
            <person name="Andreopoulos B."/>
            <person name="Riley R."/>
            <person name="LaButti K."/>
            <person name="Pangilinan J."/>
            <person name="Lipzen A."/>
            <person name="Amirebrahimi M."/>
            <person name="Yan J."/>
            <person name="Adam C."/>
            <person name="Keymanesh K."/>
            <person name="Ng V."/>
            <person name="Louie K."/>
            <person name="Northen T."/>
            <person name="Drula E."/>
            <person name="Henrissat B."/>
            <person name="Hsieh H.M."/>
            <person name="Youens-Clark K."/>
            <person name="Lutzoni F."/>
            <person name="Miadlikowska J."/>
            <person name="Eastwood D.C."/>
            <person name="Hamelin R.C."/>
            <person name="Grigoriev I.V."/>
            <person name="U'Ren J.M."/>
        </authorList>
    </citation>
    <scope>NUCLEOTIDE SEQUENCE [LARGE SCALE GENOMIC DNA]</scope>
    <source>
        <strain evidence="1 2">CBS 119005</strain>
    </source>
</reference>
<sequence length="354" mass="39302">MSETKPIDATHLEVQETLIPTPTTVMSPALPEATVSEGTIESSCDEAIKRDVEVTWEDLIQSLCRLQHEVTNKGATAHLEEAANAEEVVDFEYSQSSSTPDFVESNDASIHSAYWSDHSASWNEDSEDAEDQEGRNGAVEERGHDHAPQGPIEGINEAKPLEYGEISFKDLIDPENYSNEYFELKKSHLGGVGAFAKRDLKLGEVILVERPTIKATPWNYYEALDELPPELQAAIGRMHGHRRSFDQDYPMAIFMTNSFGVRGGSCLYLIAARFNHACNPVKTVDYRIVSGDIIEFKMKKDVPAGTELTIAYGPISPAGLYSMWGFRCNCGGCRSITDEEVAKIDRTWDEGGVW</sequence>
<dbReference type="EMBL" id="MU393505">
    <property type="protein sequence ID" value="KAI4863384.1"/>
    <property type="molecule type" value="Genomic_DNA"/>
</dbReference>
<evidence type="ECO:0000313" key="1">
    <source>
        <dbReference type="EMBL" id="KAI4863384.1"/>
    </source>
</evidence>